<keyword evidence="5 9" id="KW-0378">Hydrolase</keyword>
<evidence type="ECO:0000256" key="5">
    <source>
        <dbReference type="ARBA" id="ARBA00022801"/>
    </source>
</evidence>
<evidence type="ECO:0000313" key="9">
    <source>
        <dbReference type="EMBL" id="MFC4536659.1"/>
    </source>
</evidence>
<proteinExistence type="inferred from homology"/>
<dbReference type="EC" id="3.5.4.4" evidence="3"/>
<accession>A0ABV9CVR6</accession>
<dbReference type="PANTHER" id="PTHR11409">
    <property type="entry name" value="ADENOSINE DEAMINASE"/>
    <property type="match status" value="1"/>
</dbReference>
<name>A0ABV9CVR6_9ACTN</name>
<dbReference type="InterPro" id="IPR032466">
    <property type="entry name" value="Metal_Hydrolase"/>
</dbReference>
<feature type="domain" description="Adenosine deaminase" evidence="8">
    <location>
        <begin position="4"/>
        <end position="320"/>
    </location>
</feature>
<keyword evidence="6" id="KW-0862">Zinc</keyword>
<dbReference type="InterPro" id="IPR001365">
    <property type="entry name" value="A_deaminase_dom"/>
</dbReference>
<evidence type="ECO:0000256" key="7">
    <source>
        <dbReference type="SAM" id="MobiDB-lite"/>
    </source>
</evidence>
<dbReference type="Pfam" id="PF00962">
    <property type="entry name" value="A_deaminase"/>
    <property type="match status" value="1"/>
</dbReference>
<evidence type="ECO:0000256" key="2">
    <source>
        <dbReference type="ARBA" id="ARBA00006676"/>
    </source>
</evidence>
<reference evidence="10" key="1">
    <citation type="journal article" date="2019" name="Int. J. Syst. Evol. Microbiol.">
        <title>The Global Catalogue of Microorganisms (GCM) 10K type strain sequencing project: providing services to taxonomists for standard genome sequencing and annotation.</title>
        <authorList>
            <consortium name="The Broad Institute Genomics Platform"/>
            <consortium name="The Broad Institute Genome Sequencing Center for Infectious Disease"/>
            <person name="Wu L."/>
            <person name="Ma J."/>
        </authorList>
    </citation>
    <scope>NUCLEOTIDE SEQUENCE [LARGE SCALE GENOMIC DNA]</scope>
    <source>
        <strain evidence="10">CGMCC 4.7132</strain>
    </source>
</reference>
<feature type="region of interest" description="Disordered" evidence="7">
    <location>
        <begin position="320"/>
        <end position="342"/>
    </location>
</feature>
<gene>
    <name evidence="9" type="primary">add</name>
    <name evidence="9" type="ORF">ACFO60_38320</name>
</gene>
<evidence type="ECO:0000256" key="1">
    <source>
        <dbReference type="ARBA" id="ARBA00001947"/>
    </source>
</evidence>
<dbReference type="SUPFAM" id="SSF51556">
    <property type="entry name" value="Metallo-dependent hydrolases"/>
    <property type="match status" value="1"/>
</dbReference>
<dbReference type="EMBL" id="JBHSFP010000052">
    <property type="protein sequence ID" value="MFC4536659.1"/>
    <property type="molecule type" value="Genomic_DNA"/>
</dbReference>
<sequence length="342" mass="36583">MLINLHTHLEGRVRPETAAELAQQAGLAPHIDWREALQLEAPSSLTTFLEKVSSSYPFFARRESLTRIAREAVEDAHADGEHYLELRFGPASHVRHGFGLDEVIAAACEGVRQGIEITGMPTGIVVAALRLHDTELNKEVAHAAGRYAGHGVVGFDLAGDEARFPDLEPFMDAFAIAKAAGLGLTCHAAEAAPGQAAIDAVTLFGVTRIGHGAHIADDPDVLARFQDLGAAVEICPTSNLYTGAITSISEHPAPRLRAAGVPVVLGDDNPRQTGSPLSREHELLSSQLGFDTAALTKLDEDSVRTGFMEEHTRAELAARLRAASGDVHPEARARPSLPRDHR</sequence>
<dbReference type="InterPro" id="IPR006330">
    <property type="entry name" value="Ado/ade_deaminase"/>
</dbReference>
<protein>
    <recommendedName>
        <fullName evidence="3">adenosine deaminase</fullName>
        <ecNumber evidence="3">3.5.4.4</ecNumber>
    </recommendedName>
</protein>
<dbReference type="Gene3D" id="3.20.20.140">
    <property type="entry name" value="Metal-dependent hydrolases"/>
    <property type="match status" value="1"/>
</dbReference>
<evidence type="ECO:0000256" key="6">
    <source>
        <dbReference type="ARBA" id="ARBA00022833"/>
    </source>
</evidence>
<comment type="caution">
    <text evidence="9">The sequence shown here is derived from an EMBL/GenBank/DDBJ whole genome shotgun (WGS) entry which is preliminary data.</text>
</comment>
<dbReference type="GO" id="GO:0016787">
    <property type="term" value="F:hydrolase activity"/>
    <property type="evidence" value="ECO:0007669"/>
    <property type="project" value="UniProtKB-KW"/>
</dbReference>
<keyword evidence="10" id="KW-1185">Reference proteome</keyword>
<evidence type="ECO:0000313" key="10">
    <source>
        <dbReference type="Proteomes" id="UP001596004"/>
    </source>
</evidence>
<evidence type="ECO:0000256" key="3">
    <source>
        <dbReference type="ARBA" id="ARBA00012784"/>
    </source>
</evidence>
<dbReference type="RefSeq" id="WP_380851529.1">
    <property type="nucleotide sequence ID" value="NZ_JBHSFP010000052.1"/>
</dbReference>
<dbReference type="NCBIfam" id="TIGR01430">
    <property type="entry name" value="aden_deam"/>
    <property type="match status" value="1"/>
</dbReference>
<dbReference type="Proteomes" id="UP001596004">
    <property type="component" value="Unassembled WGS sequence"/>
</dbReference>
<comment type="cofactor">
    <cofactor evidence="1">
        <name>Zn(2+)</name>
        <dbReference type="ChEBI" id="CHEBI:29105"/>
    </cofactor>
</comment>
<comment type="similarity">
    <text evidence="2">Belongs to the metallo-dependent hydrolases superfamily. Adenosine and AMP deaminases family.</text>
</comment>
<dbReference type="PANTHER" id="PTHR11409:SF43">
    <property type="entry name" value="ADENOSINE DEAMINASE"/>
    <property type="match status" value="1"/>
</dbReference>
<organism evidence="9 10">
    <name type="scientific">Sphaerisporangium dianthi</name>
    <dbReference type="NCBI Taxonomy" id="1436120"/>
    <lineage>
        <taxon>Bacteria</taxon>
        <taxon>Bacillati</taxon>
        <taxon>Actinomycetota</taxon>
        <taxon>Actinomycetes</taxon>
        <taxon>Streptosporangiales</taxon>
        <taxon>Streptosporangiaceae</taxon>
        <taxon>Sphaerisporangium</taxon>
    </lineage>
</organism>
<evidence type="ECO:0000256" key="4">
    <source>
        <dbReference type="ARBA" id="ARBA00022723"/>
    </source>
</evidence>
<keyword evidence="4" id="KW-0479">Metal-binding</keyword>
<evidence type="ECO:0000259" key="8">
    <source>
        <dbReference type="Pfam" id="PF00962"/>
    </source>
</evidence>
<feature type="compositionally biased region" description="Basic and acidic residues" evidence="7">
    <location>
        <begin position="327"/>
        <end position="342"/>
    </location>
</feature>